<protein>
    <submittedName>
        <fullName evidence="1">Uncharacterized protein</fullName>
    </submittedName>
</protein>
<keyword evidence="2" id="KW-1185">Reference proteome</keyword>
<comment type="caution">
    <text evidence="1">The sequence shown here is derived from an EMBL/GenBank/DDBJ whole genome shotgun (WGS) entry which is preliminary data.</text>
</comment>
<organism evidence="1 2">
    <name type="scientific">Russula earlei</name>
    <dbReference type="NCBI Taxonomy" id="71964"/>
    <lineage>
        <taxon>Eukaryota</taxon>
        <taxon>Fungi</taxon>
        <taxon>Dikarya</taxon>
        <taxon>Basidiomycota</taxon>
        <taxon>Agaricomycotina</taxon>
        <taxon>Agaricomycetes</taxon>
        <taxon>Russulales</taxon>
        <taxon>Russulaceae</taxon>
        <taxon>Russula</taxon>
    </lineage>
</organism>
<dbReference type="EMBL" id="JAGFNK010000068">
    <property type="protein sequence ID" value="KAI9509270.1"/>
    <property type="molecule type" value="Genomic_DNA"/>
</dbReference>
<evidence type="ECO:0000313" key="2">
    <source>
        <dbReference type="Proteomes" id="UP001207468"/>
    </source>
</evidence>
<accession>A0ACC0UC27</accession>
<sequence>MKIQIPSSISLSLSLFPLLADAYTWQFTSQPRQCQNLSLAVQGSGQPPYTLLIIPYGPTPLPNNTEVRTIQSITFPENGTTLSFKLAYPENSSFVAVVSDGSGFGSGGTSTSVSVLTSSDSSCYDATQTVQIPWVFNIDPTGGLTQCESVRLWWEPSFVNGTVRFYGAIPGGTSFSIPQGTPSSNNNTGTGFSWTVDITGGTNILLVGGDDRGVGSGGSAPFTVSYSSNSSCLSNNSPSSTPGSPAGGSYPTSTSDTGSGGRNRSSSNTGAIVGGVVGAIVFLTAIFLIAYFMFRRRPYAAVSKERPVNVLQDDDEDGDGSNHDLPNYTAPEPFLVPDPTVRGSSDLASSQDRPLSMATTENARPQSPMTSMTTTTRKSAAPPSLRAVNIIQHDDAGPSEEPTSPSEPETIELPPAYTNIRQAHRSPLATSTTAQTGGDS</sequence>
<name>A0ACC0UC27_9AGAM</name>
<evidence type="ECO:0000313" key="1">
    <source>
        <dbReference type="EMBL" id="KAI9509270.1"/>
    </source>
</evidence>
<gene>
    <name evidence="1" type="ORF">F5148DRAFT_1189042</name>
</gene>
<dbReference type="Proteomes" id="UP001207468">
    <property type="component" value="Unassembled WGS sequence"/>
</dbReference>
<reference evidence="1" key="1">
    <citation type="submission" date="2021-03" db="EMBL/GenBank/DDBJ databases">
        <title>Evolutionary priming and transition to the ectomycorrhizal habit in an iconic lineage of mushroom-forming fungi: is preadaptation a requirement?</title>
        <authorList>
            <consortium name="DOE Joint Genome Institute"/>
            <person name="Looney B.P."/>
            <person name="Miyauchi S."/>
            <person name="Morin E."/>
            <person name="Drula E."/>
            <person name="Courty P.E."/>
            <person name="Chicoki N."/>
            <person name="Fauchery L."/>
            <person name="Kohler A."/>
            <person name="Kuo A."/>
            <person name="LaButti K."/>
            <person name="Pangilinan J."/>
            <person name="Lipzen A."/>
            <person name="Riley R."/>
            <person name="Andreopoulos W."/>
            <person name="He G."/>
            <person name="Johnson J."/>
            <person name="Barry K.W."/>
            <person name="Grigoriev I.V."/>
            <person name="Nagy L."/>
            <person name="Hibbett D."/>
            <person name="Henrissat B."/>
            <person name="Matheny P.B."/>
            <person name="Labbe J."/>
            <person name="Martin A.F."/>
        </authorList>
    </citation>
    <scope>NUCLEOTIDE SEQUENCE</scope>
    <source>
        <strain evidence="1">BPL698</strain>
    </source>
</reference>
<proteinExistence type="predicted"/>